<dbReference type="GeneID" id="45765969"/>
<proteinExistence type="predicted"/>
<gene>
    <name evidence="1" type="ORF">AN908_07710</name>
    <name evidence="2" type="ORF">AN912_12075</name>
</gene>
<dbReference type="EMBL" id="LJFO01000003">
    <property type="protein sequence ID" value="KPG14413.1"/>
    <property type="molecule type" value="Genomic_DNA"/>
</dbReference>
<sequence length="99" mass="10953">MVKLHSSWRDQLFNLIADKVAAAVDRRIGAVMDRIEARLVERLDGAIDRLTDQIPGSLDDKLFDGLVGRMAKRFPLLDSLASLINLPGSLIGDILKGRQ</sequence>
<reference evidence="3 4" key="1">
    <citation type="submission" date="2015-09" db="EMBL/GenBank/DDBJ databases">
        <title>Genome Sequences of Mycobacterium immunogenum Isolates, Recuperated from a Chloraminated Drinking Water Distribution System Simulator Subjected to Episodes of Nitrification.</title>
        <authorList>
            <person name="Gomez-Alvarez V."/>
            <person name="Revetta R.P."/>
        </authorList>
    </citation>
    <scope>NUCLEOTIDE SEQUENCE [LARGE SCALE GENOMIC DNA]</scope>
    <source>
        <strain evidence="1 3">H008</strain>
        <strain evidence="2 4">H076</strain>
    </source>
</reference>
<accession>A0A7V8RXE0</accession>
<evidence type="ECO:0000313" key="2">
    <source>
        <dbReference type="EMBL" id="KPG34079.1"/>
    </source>
</evidence>
<organism evidence="1 3">
    <name type="scientific">Mycobacteroides immunogenum</name>
    <dbReference type="NCBI Taxonomy" id="83262"/>
    <lineage>
        <taxon>Bacteria</taxon>
        <taxon>Bacillati</taxon>
        <taxon>Actinomycetota</taxon>
        <taxon>Actinomycetes</taxon>
        <taxon>Mycobacteriales</taxon>
        <taxon>Mycobacteriaceae</taxon>
        <taxon>Mycobacteroides</taxon>
    </lineage>
</organism>
<dbReference type="AlphaFoldDB" id="A0A7V8RXE0"/>
<dbReference type="KEGG" id="miz:BAB75_19070"/>
<evidence type="ECO:0000313" key="1">
    <source>
        <dbReference type="EMBL" id="KPG14413.1"/>
    </source>
</evidence>
<evidence type="ECO:0000313" key="3">
    <source>
        <dbReference type="Proteomes" id="UP000037843"/>
    </source>
</evidence>
<name>A0A7V8RXE0_9MYCO</name>
<dbReference type="Proteomes" id="UP000037962">
    <property type="component" value="Unassembled WGS sequence"/>
</dbReference>
<dbReference type="EMBL" id="LJFS01000012">
    <property type="protein sequence ID" value="KPG34079.1"/>
    <property type="molecule type" value="Genomic_DNA"/>
</dbReference>
<dbReference type="Proteomes" id="UP000037843">
    <property type="component" value="Unassembled WGS sequence"/>
</dbReference>
<keyword evidence="4" id="KW-1185">Reference proteome</keyword>
<comment type="caution">
    <text evidence="1">The sequence shown here is derived from an EMBL/GenBank/DDBJ whole genome shotgun (WGS) entry which is preliminary data.</text>
</comment>
<protein>
    <submittedName>
        <fullName evidence="1">Uncharacterized protein</fullName>
    </submittedName>
</protein>
<evidence type="ECO:0000313" key="4">
    <source>
        <dbReference type="Proteomes" id="UP000037962"/>
    </source>
</evidence>
<dbReference type="RefSeq" id="WP_043077831.1">
    <property type="nucleotide sequence ID" value="NZ_CP011530.1"/>
</dbReference>